<feature type="domain" description="DUF4326" evidence="5">
    <location>
        <begin position="364"/>
        <end position="442"/>
    </location>
</feature>
<dbReference type="Pfam" id="PF00145">
    <property type="entry name" value="DNA_methylase"/>
    <property type="match status" value="1"/>
</dbReference>
<dbReference type="PANTHER" id="PTHR23068:SF25">
    <property type="entry name" value="DNA (CYTOSINE-5)-METHYLTRANSFERASE DRM2"/>
    <property type="match status" value="1"/>
</dbReference>
<keyword evidence="7" id="KW-1185">Reference proteome</keyword>
<protein>
    <recommendedName>
        <fullName evidence="1">DNA (cytosine-5-)-methyltransferase</fullName>
        <ecNumber evidence="1">2.1.1.37</ecNumber>
    </recommendedName>
</protein>
<dbReference type="SUPFAM" id="SSF53335">
    <property type="entry name" value="S-adenosyl-L-methionine-dependent methyltransferases"/>
    <property type="match status" value="1"/>
</dbReference>
<organism evidence="6 7">
    <name type="scientific">Prorocentrum cordatum</name>
    <dbReference type="NCBI Taxonomy" id="2364126"/>
    <lineage>
        <taxon>Eukaryota</taxon>
        <taxon>Sar</taxon>
        <taxon>Alveolata</taxon>
        <taxon>Dinophyceae</taxon>
        <taxon>Prorocentrales</taxon>
        <taxon>Prorocentraceae</taxon>
        <taxon>Prorocentrum</taxon>
    </lineage>
</organism>
<dbReference type="InterPro" id="IPR025475">
    <property type="entry name" value="DUF4326"/>
</dbReference>
<name>A0ABN9QA89_9DINO</name>
<feature type="non-terminal residue" evidence="6">
    <location>
        <position position="1103"/>
    </location>
</feature>
<evidence type="ECO:0000256" key="1">
    <source>
        <dbReference type="ARBA" id="ARBA00011975"/>
    </source>
</evidence>
<comment type="caution">
    <text evidence="6">The sequence shown here is derived from an EMBL/GenBank/DDBJ whole genome shotgun (WGS) entry which is preliminary data.</text>
</comment>
<evidence type="ECO:0000256" key="2">
    <source>
        <dbReference type="ARBA" id="ARBA00022603"/>
    </source>
</evidence>
<proteinExistence type="predicted"/>
<dbReference type="Pfam" id="PF14216">
    <property type="entry name" value="DUF4326"/>
    <property type="match status" value="1"/>
</dbReference>
<dbReference type="PANTHER" id="PTHR23068">
    <property type="entry name" value="DNA CYTOSINE-5- -METHYLTRANSFERASE 3-RELATED"/>
    <property type="match status" value="1"/>
</dbReference>
<dbReference type="EMBL" id="CAUYUJ010002815">
    <property type="protein sequence ID" value="CAK0802495.1"/>
    <property type="molecule type" value="Genomic_DNA"/>
</dbReference>
<keyword evidence="3" id="KW-0808">Transferase</keyword>
<evidence type="ECO:0000313" key="6">
    <source>
        <dbReference type="EMBL" id="CAK0802495.1"/>
    </source>
</evidence>
<dbReference type="InterPro" id="IPR029063">
    <property type="entry name" value="SAM-dependent_MTases_sf"/>
</dbReference>
<keyword evidence="4" id="KW-0949">S-adenosyl-L-methionine</keyword>
<dbReference type="Gene3D" id="3.40.50.150">
    <property type="entry name" value="Vaccinia Virus protein VP39"/>
    <property type="match status" value="1"/>
</dbReference>
<sequence length="1103" mass="123997">MGWLLLSVAETFVRAPEELDWLHCIVSGLNLLYTRSWVHAPHGPPSATQRKALDNLLYDVRVFREQCAGLIPDIDWDADLCSAATSYDGEELFPAEPLDRDRLLEALPPREACAAVRAVDVTEGWIRAALSDPGVILKDESELGSLPPAPKVWASNEEWELIAGDLLERGILKTIEYEDIVEVQGRKMMGGMFGVKKGSHLKGEGPQRLVMNITPSNFIQNTIEGDMPMLPHSDKWKSVILRSGEVMLWSAEDLKCCFYVYSLGDVWLKYMAISKPVRRCVAGLSGKGMIYLAAAVVPMGWISATGVIQHIHRRLLRARHPELRQLSASEELRKDAPIPPARRGGSHISGVAPVRGEVGRTYDDDKRTIYIGRGSSPLQLAPSKWGNPFRIRDGLDRRRAIELFAEHLEKSPDLLADLSSLSGVRLLCHCKEHQACHGDVLIAKWLERFNTPALWRAWQVYVDNLDVLEITDWWHAKSLQEEGISEAVDLARRRYEHFNVPRSENKAVICETTTQSLGEAIDGERGTIGPPAEFVRRLISLTLATLQRPTVTQKWMQILAGRWVRYLLFRREAMMCFTHLWRFLVKLRGDAKVPRKVREELASALTLLPLLRCDLRVPISGLVTVSDASMQRGAVCRAVRIRPDGVAAARAASRRLVTDFRDEVVLLSLFDGIGGARRALDLLGLAPALFVSAEIDAEAKRVTKYAWPDVLEAVAIRERVQHVKWILVVAGSPCSDLSRINAERTGPQGRRSRLFYEVSRIVSLLREALGDFCTVLSLVENVASMDSEPRQLMSQSLECEPVCISAGDVTHCQRDRLYWIKEELLTPWQGESSVMDSAKHVVIPDGPGPVERWLAAGLQWQGDVQEDFRLPTFLRCVPRRAPGQFPSGLDKCASHEVERWRRFNYCYAPYQFQDINCIEEPDGSRRPPSSVERELLLDFLPGHTITARVTRARKLEKADLECCRCALLGNSFQCVVVAWVLAHWAQRAGYLAEIPSVGQMRETGGDATIADATVSMDQMDCDDGVLVRQHDLESEDAALDPSIIIVEELARRAVARGSDIRLDTFEAMRPDLWPRRPVSVARWSWKATAIWDWKHPSRITDLE</sequence>
<dbReference type="Proteomes" id="UP001189429">
    <property type="component" value="Unassembled WGS sequence"/>
</dbReference>
<dbReference type="InterPro" id="IPR050390">
    <property type="entry name" value="C5-Methyltransferase"/>
</dbReference>
<evidence type="ECO:0000256" key="3">
    <source>
        <dbReference type="ARBA" id="ARBA00022679"/>
    </source>
</evidence>
<reference evidence="6" key="1">
    <citation type="submission" date="2023-10" db="EMBL/GenBank/DDBJ databases">
        <authorList>
            <person name="Chen Y."/>
            <person name="Shah S."/>
            <person name="Dougan E. K."/>
            <person name="Thang M."/>
            <person name="Chan C."/>
        </authorList>
    </citation>
    <scope>NUCLEOTIDE SEQUENCE [LARGE SCALE GENOMIC DNA]</scope>
</reference>
<dbReference type="InterPro" id="IPR001525">
    <property type="entry name" value="C5_MeTfrase"/>
</dbReference>
<accession>A0ABN9QA89</accession>
<evidence type="ECO:0000256" key="4">
    <source>
        <dbReference type="ARBA" id="ARBA00022691"/>
    </source>
</evidence>
<dbReference type="EC" id="2.1.1.37" evidence="1"/>
<evidence type="ECO:0000313" key="7">
    <source>
        <dbReference type="Proteomes" id="UP001189429"/>
    </source>
</evidence>
<evidence type="ECO:0000259" key="5">
    <source>
        <dbReference type="Pfam" id="PF14216"/>
    </source>
</evidence>
<keyword evidence="2" id="KW-0489">Methyltransferase</keyword>
<gene>
    <name evidence="6" type="ORF">PCOR1329_LOCUS10005</name>
</gene>